<comment type="caution">
    <text evidence="5">The sequence shown here is derived from an EMBL/GenBank/DDBJ whole genome shotgun (WGS) entry which is preliminary data.</text>
</comment>
<dbReference type="AlphaFoldDB" id="A0ABD2IY08"/>
<evidence type="ECO:0000259" key="4">
    <source>
        <dbReference type="Pfam" id="PF19033"/>
    </source>
</evidence>
<accession>A0ABD2IY08</accession>
<dbReference type="PANTHER" id="PTHR13056">
    <property type="entry name" value="VACUOLAR FUSION PROTEIN CCZ1 HOMOLOG-RELATED"/>
    <property type="match status" value="1"/>
</dbReference>
<organism evidence="5 6">
    <name type="scientific">Heterodera schachtii</name>
    <name type="common">Sugarbeet cyst nematode worm</name>
    <name type="synonym">Tylenchus schachtii</name>
    <dbReference type="NCBI Taxonomy" id="97005"/>
    <lineage>
        <taxon>Eukaryota</taxon>
        <taxon>Metazoa</taxon>
        <taxon>Ecdysozoa</taxon>
        <taxon>Nematoda</taxon>
        <taxon>Chromadorea</taxon>
        <taxon>Rhabditida</taxon>
        <taxon>Tylenchina</taxon>
        <taxon>Tylenchomorpha</taxon>
        <taxon>Tylenchoidea</taxon>
        <taxon>Heteroderidae</taxon>
        <taxon>Heteroderinae</taxon>
        <taxon>Heterodera</taxon>
    </lineage>
</organism>
<dbReference type="InterPro" id="IPR043988">
    <property type="entry name" value="CCZ1/INTU_longin_2"/>
</dbReference>
<dbReference type="InterPro" id="IPR043989">
    <property type="entry name" value="CCZ1/INTU/HSP4_longin_3"/>
</dbReference>
<proteinExistence type="inferred from homology"/>
<dbReference type="Pfam" id="PF19032">
    <property type="entry name" value="Intu_longin_2"/>
    <property type="match status" value="1"/>
</dbReference>
<evidence type="ECO:0000313" key="6">
    <source>
        <dbReference type="Proteomes" id="UP001620645"/>
    </source>
</evidence>
<dbReference type="Pfam" id="PF19031">
    <property type="entry name" value="Intu_longin_1"/>
    <property type="match status" value="1"/>
</dbReference>
<feature type="domain" description="CCZ1/INTU/HPS4 third Longin" evidence="4">
    <location>
        <begin position="334"/>
        <end position="427"/>
    </location>
</feature>
<dbReference type="PANTHER" id="PTHR13056:SF0">
    <property type="entry name" value="VACUOLAR FUSION PROTEIN CCZ1 HOMOLOG-RELATED"/>
    <property type="match status" value="1"/>
</dbReference>
<keyword evidence="6" id="KW-1185">Reference proteome</keyword>
<gene>
    <name evidence="5" type="ORF">niasHS_010889</name>
</gene>
<evidence type="ECO:0000259" key="3">
    <source>
        <dbReference type="Pfam" id="PF19032"/>
    </source>
</evidence>
<feature type="domain" description="CCZ1/INTU/HSP4 first Longin" evidence="2">
    <location>
        <begin position="1"/>
        <end position="106"/>
    </location>
</feature>
<sequence length="447" mass="51724">MYFHPAKEDISKQIEFTGISEAVVNFTDGFRKADCESNISAQPDFDYRYITSTNTKEVVLVVEGGEFLIGASFNKKNCTAKDYFLHLPTINSLLFNAYNAYKLHYGYFSYRFRAESNEFKEILDRFFTPFLHLYRVNKIPLVDLFNGVDFLSIDNVNFLEIDCLVANCINEFHCIKNGLFFYQERLVQFSVAKKDLPTLCRFVIHTIIPSAVQNEVSPSPSIAFRRVSIKSARNGFFVGGSMLVDYHGELSEHFFPKVFLRDSDAENPSLTPYELVAYRVRSATACFLVYENEMSEEKFAHFTERLADFIDEKIAKITSRMGVDVPLLPHSDIPYHFIYFNPDSLSLRKSFPSYAIPSQNSSSSTQIPPLNMHRLVFETYDRFAANTCEFAQLYLKADNDWWLVFKRIERRILVLFILQTVTTSIVDIEFYVENIVNSAPFKILFFP</sequence>
<name>A0ABD2IY08_HETSC</name>
<reference evidence="5 6" key="1">
    <citation type="submission" date="2024-10" db="EMBL/GenBank/DDBJ databases">
        <authorList>
            <person name="Kim D."/>
        </authorList>
    </citation>
    <scope>NUCLEOTIDE SEQUENCE [LARGE SCALE GENOMIC DNA]</scope>
    <source>
        <strain evidence="5">Taebaek</strain>
    </source>
</reference>
<protein>
    <submittedName>
        <fullName evidence="5">Uncharacterized protein</fullName>
    </submittedName>
</protein>
<evidence type="ECO:0000256" key="1">
    <source>
        <dbReference type="ARBA" id="ARBA00005352"/>
    </source>
</evidence>
<dbReference type="Proteomes" id="UP001620645">
    <property type="component" value="Unassembled WGS sequence"/>
</dbReference>
<dbReference type="Pfam" id="PF19033">
    <property type="entry name" value="Intu_longin_3"/>
    <property type="match status" value="1"/>
</dbReference>
<feature type="domain" description="CCZ1/INTU second Longin" evidence="3">
    <location>
        <begin position="175"/>
        <end position="311"/>
    </location>
</feature>
<dbReference type="EMBL" id="JBICCN010000254">
    <property type="protein sequence ID" value="KAL3083087.1"/>
    <property type="molecule type" value="Genomic_DNA"/>
</dbReference>
<dbReference type="InterPro" id="IPR043987">
    <property type="entry name" value="CCZ1/INTU/HSP4_longin_1"/>
</dbReference>
<evidence type="ECO:0000313" key="5">
    <source>
        <dbReference type="EMBL" id="KAL3083087.1"/>
    </source>
</evidence>
<dbReference type="InterPro" id="IPR013176">
    <property type="entry name" value="Ccz1"/>
</dbReference>
<evidence type="ECO:0000259" key="2">
    <source>
        <dbReference type="Pfam" id="PF19031"/>
    </source>
</evidence>
<comment type="similarity">
    <text evidence="1">Belongs to the CCZ1 family.</text>
</comment>